<dbReference type="OMA" id="ELPDWPR"/>
<dbReference type="EMBL" id="CM008967">
    <property type="protein sequence ID" value="PNW82127.1"/>
    <property type="molecule type" value="Genomic_DNA"/>
</dbReference>
<feature type="compositionally biased region" description="Low complexity" evidence="1">
    <location>
        <begin position="760"/>
        <end position="770"/>
    </location>
</feature>
<dbReference type="Proteomes" id="UP000006906">
    <property type="component" value="Chromosome 6"/>
</dbReference>
<dbReference type="PANTHER" id="PTHR47523:SF1">
    <property type="entry name" value="F21O3.11 PROTEIN"/>
    <property type="match status" value="1"/>
</dbReference>
<feature type="compositionally biased region" description="Low complexity" evidence="1">
    <location>
        <begin position="1649"/>
        <end position="1661"/>
    </location>
</feature>
<dbReference type="InterPro" id="IPR029058">
    <property type="entry name" value="AB_hydrolase_fold"/>
</dbReference>
<feature type="region of interest" description="Disordered" evidence="1">
    <location>
        <begin position="489"/>
        <end position="512"/>
    </location>
</feature>
<organism evidence="4 5">
    <name type="scientific">Chlamydomonas reinhardtii</name>
    <name type="common">Chlamydomonas smithii</name>
    <dbReference type="NCBI Taxonomy" id="3055"/>
    <lineage>
        <taxon>Eukaryota</taxon>
        <taxon>Viridiplantae</taxon>
        <taxon>Chlorophyta</taxon>
        <taxon>core chlorophytes</taxon>
        <taxon>Chlorophyceae</taxon>
        <taxon>CS clade</taxon>
        <taxon>Chlamydomonadales</taxon>
        <taxon>Chlamydomonadaceae</taxon>
        <taxon>Chlamydomonas</taxon>
    </lineage>
</organism>
<feature type="compositionally biased region" description="Low complexity" evidence="1">
    <location>
        <begin position="859"/>
        <end position="880"/>
    </location>
</feature>
<dbReference type="Pfam" id="PF01764">
    <property type="entry name" value="Lipase_3"/>
    <property type="match status" value="1"/>
</dbReference>
<feature type="compositionally biased region" description="Low complexity" evidence="1">
    <location>
        <begin position="632"/>
        <end position="681"/>
    </location>
</feature>
<feature type="region of interest" description="Disordered" evidence="1">
    <location>
        <begin position="853"/>
        <end position="901"/>
    </location>
</feature>
<keyword evidence="5" id="KW-1185">Reference proteome</keyword>
<protein>
    <recommendedName>
        <fullName evidence="3">Fungal lipase-type domain-containing protein</fullName>
    </recommendedName>
</protein>
<feature type="transmembrane region" description="Helical" evidence="2">
    <location>
        <begin position="1085"/>
        <end position="1105"/>
    </location>
</feature>
<feature type="transmembrane region" description="Helical" evidence="2">
    <location>
        <begin position="1901"/>
        <end position="1927"/>
    </location>
</feature>
<feature type="compositionally biased region" description="Low complexity" evidence="1">
    <location>
        <begin position="701"/>
        <end position="712"/>
    </location>
</feature>
<accession>A0A2K3DNL2</accession>
<feature type="region of interest" description="Disordered" evidence="1">
    <location>
        <begin position="568"/>
        <end position="589"/>
    </location>
</feature>
<feature type="region of interest" description="Disordered" evidence="1">
    <location>
        <begin position="1649"/>
        <end position="1681"/>
    </location>
</feature>
<dbReference type="OrthoDB" id="438440at2759"/>
<feature type="compositionally biased region" description="Low complexity" evidence="1">
    <location>
        <begin position="720"/>
        <end position="752"/>
    </location>
</feature>
<dbReference type="RefSeq" id="XP_042923706.1">
    <property type="nucleotide sequence ID" value="XM_043063000.1"/>
</dbReference>
<feature type="compositionally biased region" description="Low complexity" evidence="1">
    <location>
        <begin position="269"/>
        <end position="279"/>
    </location>
</feature>
<feature type="transmembrane region" description="Helical" evidence="2">
    <location>
        <begin position="1505"/>
        <end position="1526"/>
    </location>
</feature>
<dbReference type="GO" id="GO:0006629">
    <property type="term" value="P:lipid metabolic process"/>
    <property type="evidence" value="ECO:0007669"/>
    <property type="project" value="InterPro"/>
</dbReference>
<feature type="transmembrane region" description="Helical" evidence="2">
    <location>
        <begin position="1473"/>
        <end position="1498"/>
    </location>
</feature>
<feature type="compositionally biased region" description="Low complexity" evidence="1">
    <location>
        <begin position="499"/>
        <end position="509"/>
    </location>
</feature>
<feature type="region of interest" description="Disordered" evidence="1">
    <location>
        <begin position="628"/>
        <end position="681"/>
    </location>
</feature>
<proteinExistence type="predicted"/>
<dbReference type="Gramene" id="PNW82127">
    <property type="protein sequence ID" value="PNW82127"/>
    <property type="gene ID" value="CHLRE_06g275150v5"/>
</dbReference>
<evidence type="ECO:0000313" key="5">
    <source>
        <dbReference type="Proteomes" id="UP000006906"/>
    </source>
</evidence>
<keyword evidence="2" id="KW-1133">Transmembrane helix</keyword>
<dbReference type="KEGG" id="cre:CHLRE_06g275150v5"/>
<feature type="compositionally biased region" description="Pro residues" evidence="1">
    <location>
        <begin position="1602"/>
        <end position="1621"/>
    </location>
</feature>
<feature type="transmembrane region" description="Helical" evidence="2">
    <location>
        <begin position="1111"/>
        <end position="1129"/>
    </location>
</feature>
<dbReference type="InterPro" id="IPR002921">
    <property type="entry name" value="Fungal_lipase-type"/>
</dbReference>
<dbReference type="Gene3D" id="3.40.50.1820">
    <property type="entry name" value="alpha/beta hydrolase"/>
    <property type="match status" value="1"/>
</dbReference>
<dbReference type="SUPFAM" id="SSF53474">
    <property type="entry name" value="alpha/beta-Hydrolases"/>
    <property type="match status" value="1"/>
</dbReference>
<keyword evidence="2" id="KW-0812">Transmembrane</keyword>
<feature type="region of interest" description="Disordered" evidence="1">
    <location>
        <begin position="1594"/>
        <end position="1629"/>
    </location>
</feature>
<feature type="compositionally biased region" description="Low complexity" evidence="1">
    <location>
        <begin position="211"/>
        <end position="225"/>
    </location>
</feature>
<feature type="transmembrane region" description="Helical" evidence="2">
    <location>
        <begin position="1428"/>
        <end position="1461"/>
    </location>
</feature>
<evidence type="ECO:0000256" key="1">
    <source>
        <dbReference type="SAM" id="MobiDB-lite"/>
    </source>
</evidence>
<evidence type="ECO:0000259" key="3">
    <source>
        <dbReference type="Pfam" id="PF01764"/>
    </source>
</evidence>
<feature type="region of interest" description="Disordered" evidence="1">
    <location>
        <begin position="1371"/>
        <end position="1391"/>
    </location>
</feature>
<feature type="region of interest" description="Disordered" evidence="1">
    <location>
        <begin position="206"/>
        <end position="225"/>
    </location>
</feature>
<dbReference type="InParanoid" id="A0A2K3DNL2"/>
<sequence>MSECVYKKVEGIGHVAVAAKVSEFASAFPPGWIQLESLQITLSDIPQHYMIATTPTSLVVAFMGTKRWEDLLADANLLHTPVWAESAALAADASSIPAAHRGFLERARAIHVEQLYELAVSRGLRLVLCGHSLGGAVAKLCTLRLLRELPDWPRPRVRCIAFATPAVGNAALAEMVANAGWADHFASYYLPEDQLVRLISFSQARTPTPSSSPSSPSASASASASGDVAAGVSDAESAGSGAGRPLAAAALRQREQLQVENGGLPRVESSSSVGSTASLASTGSGSLLGSAGSGSLLGTAGSGVWSPWTSSVDGSGGSGTPLARRSLSLPVSRSSSLTGLQSAAAGLARLTHTESLDEEQAGAAMEEILAPGPDALEAAAAPGGVAALAAAAAASHGAAAGGGLGGEGSGSDSDGLEAAQRQALYGGGAGGSWGVRLALKRRRAIRRLRHLAAKARIPLPKALLPVSRYHTFGEQWFITEDGALSPEQLERRQQRERASQQQPQPAEAPDGARGLFSHHRMLAYRQRHLDLVRSMCKRATAATGPADCPSEMSMDGAAEALASLEQLASSSNTNTAPPRGAGAGSAAHSTVLGAPAPRAVQLIDSLVPRIAVHRASLRGILPCEPEPEAAEEAQPQPQTHQPQTRAHQAQTHQAQTQAHAAAGTEGHLVQPSASTPAMGAPATAATAGAAVSTVKGGSWWAGGRARSAPAASTHVSPGRAAAPADAAAEPMAAAPAPSLTPPSSASPRQPQPNLLRWMLGGAAADGAGHPAGRGRSRSARSRGAAAGTADEPVQLELELEGANLQYCRKVSVSLVRSSSSNSSAGASAVNVAAGASVAAPAAMASGSLAATSQTPSELSAAPADAASPAAPHSHSAAAPATPEQPAHVPAAPETGMSTTTSTEVPCEVVQVLYAQPYTPAANPPPLHPVSLISNTLHHFTGSLIRRYLRPADAAAAAAAAATAAAPGLGLGLARGMPWRRWGRGRGGRGGAAAAAEGGATAASAAANGSSSEEEGEGVEVPADAAMPSRLLLRVTLPRSIAAGLLDGSLRGDAHLAVSARSDFHAVADVRVGVARHRVAILGTSPYAASLVQAALAAPAALAVAGRGESEAMGVAAAGAGLFGLPWLALPLAWSRPARAAGAAASAEAGAVPGGGAAAAPVWGVRLPFRAGRAGRQQAACAADAVGAPAVSSAASAAGALEAQVDAAAENTVAAALAAILAGTLGWPHSPQGDDGVIGVGPYGPAPRGYDRTRVVCADAPGDAPLRPAAAVAAAYYAAGLPPRPRPRPGLVQTALQFSGSLLRTKSQRRGEQQQQLQQVAAGLAGAAGVAERAAEEAAAQLLAASSEPAAAGRIARLPLLAARKQRASALGSRQGASGAVTSGDAGTAGQQARVPLPLPPQLAASLRAWAEVLPALGRWQLESGLRPTFAAAAVGAAAAIVAGTTGVATAVGAAAMLAGALGAATAPTHDGSAAVVSNMAVSVAATVAATAAAAASAVAGSEATIAAATAAAAAATLAAAMATTVVGSSVLTGAHGGVQAPSTTAAAGGRLAQASSPRPLMLGGRFPVLRAPELVAAAAPVSVSNGTGTSSLVTGAGVAAGPPGPLPPKYPGASPAPPRPPSRLAGPVAGAGAAAPRWVLRFGAAPAASPGIAPGGTPRPGSGSGSGGNNTQARGGAGGAGKALGRGWVLWWRPSASAAGSAAPAMPMDPQPAAPQRWGAQAAGRRVVKQQPLTAPPVVDAAAVAPPSARAATPLAHLRSQLLGSLSRGSGRAVLPLPPALAAEGLEFCNAMLEPLQPPAAAAAAAAIATAARPAVGLLRPLQPLQAQVRQMPQNYPGKPQPKGSTGRGAVAPVAVEAVPAAAVAAAPLAGQPPVAGLAPVVAMRRVTEGLRRQLLLHRGVWWRALVGGVVGALMRPVALVGMLGRLPIMGLQAFRRTGAQPLAAAGPAGAAGAAALAAASAAAAQLQATAAAAQPPPALTLPAAPAAAAAAAAGWEAVVVVGSCRDPLRALRTKDMAALRAHADTCPLVPVLLTCAGTPPGRRAAARDTLAAACGVEPGAVRVLVVEEALLHRPAALVPHTDLPTVWEQLGGCAGAAELRRAVRAAVTATRAAPEAATVTMPTTAEAAAAPWGVLAATGVAGSDGVGRAVGSRVEAVPGRVLAAGGAAAVAAEGTRRVRYHPLLSNSRA</sequence>
<gene>
    <name evidence="4" type="ORF">CHLRE_06g275150v5</name>
</gene>
<evidence type="ECO:0000256" key="2">
    <source>
        <dbReference type="SAM" id="Phobius"/>
    </source>
</evidence>
<name>A0A2K3DNL2_CHLRE</name>
<feature type="domain" description="Fungal lipase-type" evidence="3">
    <location>
        <begin position="59"/>
        <end position="179"/>
    </location>
</feature>
<reference evidence="4 5" key="1">
    <citation type="journal article" date="2007" name="Science">
        <title>The Chlamydomonas genome reveals the evolution of key animal and plant functions.</title>
        <authorList>
            <person name="Merchant S.S."/>
            <person name="Prochnik S.E."/>
            <person name="Vallon O."/>
            <person name="Harris E.H."/>
            <person name="Karpowicz S.J."/>
            <person name="Witman G.B."/>
            <person name="Terry A."/>
            <person name="Salamov A."/>
            <person name="Fritz-Laylin L.K."/>
            <person name="Marechal-Drouard L."/>
            <person name="Marshall W.F."/>
            <person name="Qu L.H."/>
            <person name="Nelson D.R."/>
            <person name="Sanderfoot A.A."/>
            <person name="Spalding M.H."/>
            <person name="Kapitonov V.V."/>
            <person name="Ren Q."/>
            <person name="Ferris P."/>
            <person name="Lindquist E."/>
            <person name="Shapiro H."/>
            <person name="Lucas S.M."/>
            <person name="Grimwood J."/>
            <person name="Schmutz J."/>
            <person name="Cardol P."/>
            <person name="Cerutti H."/>
            <person name="Chanfreau G."/>
            <person name="Chen C.L."/>
            <person name="Cognat V."/>
            <person name="Croft M.T."/>
            <person name="Dent R."/>
            <person name="Dutcher S."/>
            <person name="Fernandez E."/>
            <person name="Fukuzawa H."/>
            <person name="Gonzalez-Ballester D."/>
            <person name="Gonzalez-Halphen D."/>
            <person name="Hallmann A."/>
            <person name="Hanikenne M."/>
            <person name="Hippler M."/>
            <person name="Inwood W."/>
            <person name="Jabbari K."/>
            <person name="Kalanon M."/>
            <person name="Kuras R."/>
            <person name="Lefebvre P.A."/>
            <person name="Lemaire S.D."/>
            <person name="Lobanov A.V."/>
            <person name="Lohr M."/>
            <person name="Manuell A."/>
            <person name="Meier I."/>
            <person name="Mets L."/>
            <person name="Mittag M."/>
            <person name="Mittelmeier T."/>
            <person name="Moroney J.V."/>
            <person name="Moseley J."/>
            <person name="Napoli C."/>
            <person name="Nedelcu A.M."/>
            <person name="Niyogi K."/>
            <person name="Novoselov S.V."/>
            <person name="Paulsen I.T."/>
            <person name="Pazour G."/>
            <person name="Purton S."/>
            <person name="Ral J.P."/>
            <person name="Riano-Pachon D.M."/>
            <person name="Riekhof W."/>
            <person name="Rymarquis L."/>
            <person name="Schroda M."/>
            <person name="Stern D."/>
            <person name="Umen J."/>
            <person name="Willows R."/>
            <person name="Wilson N."/>
            <person name="Zimmer S.L."/>
            <person name="Allmer J."/>
            <person name="Balk J."/>
            <person name="Bisova K."/>
            <person name="Chen C.J."/>
            <person name="Elias M."/>
            <person name="Gendler K."/>
            <person name="Hauser C."/>
            <person name="Lamb M.R."/>
            <person name="Ledford H."/>
            <person name="Long J.C."/>
            <person name="Minagawa J."/>
            <person name="Page M.D."/>
            <person name="Pan J."/>
            <person name="Pootakham W."/>
            <person name="Roje S."/>
            <person name="Rose A."/>
            <person name="Stahlberg E."/>
            <person name="Terauchi A.M."/>
            <person name="Yang P."/>
            <person name="Ball S."/>
            <person name="Bowler C."/>
            <person name="Dieckmann C.L."/>
            <person name="Gladyshev V.N."/>
            <person name="Green P."/>
            <person name="Jorgensen R."/>
            <person name="Mayfield S."/>
            <person name="Mueller-Roeber B."/>
            <person name="Rajamani S."/>
            <person name="Sayre R.T."/>
            <person name="Brokstein P."/>
            <person name="Dubchak I."/>
            <person name="Goodstein D."/>
            <person name="Hornick L."/>
            <person name="Huang Y.W."/>
            <person name="Jhaveri J."/>
            <person name="Luo Y."/>
            <person name="Martinez D."/>
            <person name="Ngau W.C."/>
            <person name="Otillar B."/>
            <person name="Poliakov A."/>
            <person name="Porter A."/>
            <person name="Szajkowski L."/>
            <person name="Werner G."/>
            <person name="Zhou K."/>
            <person name="Grigoriev I.V."/>
            <person name="Rokhsar D.S."/>
            <person name="Grossman A.R."/>
        </authorList>
    </citation>
    <scope>NUCLEOTIDE SEQUENCE [LARGE SCALE GENOMIC DNA]</scope>
    <source>
        <strain evidence="5">CC-503</strain>
    </source>
</reference>
<dbReference type="GeneID" id="5721761"/>
<evidence type="ECO:0000313" key="4">
    <source>
        <dbReference type="EMBL" id="PNW82127.1"/>
    </source>
</evidence>
<dbReference type="CDD" id="cd00519">
    <property type="entry name" value="Lipase_3"/>
    <property type="match status" value="1"/>
</dbReference>
<feature type="region of interest" description="Disordered" evidence="1">
    <location>
        <begin position="701"/>
        <end position="789"/>
    </location>
</feature>
<feature type="compositionally biased region" description="Basic and acidic residues" evidence="1">
    <location>
        <begin position="489"/>
        <end position="498"/>
    </location>
</feature>
<dbReference type="PANTHER" id="PTHR47523">
    <property type="entry name" value="F21O3.11 PROTEIN"/>
    <property type="match status" value="1"/>
</dbReference>
<feature type="transmembrane region" description="Helical" evidence="2">
    <location>
        <begin position="953"/>
        <end position="973"/>
    </location>
</feature>
<feature type="region of interest" description="Disordered" evidence="1">
    <location>
        <begin position="260"/>
        <end position="279"/>
    </location>
</feature>
<keyword evidence="2" id="KW-0472">Membrane</keyword>